<dbReference type="InterPro" id="IPR043502">
    <property type="entry name" value="DNA/RNA_pol_sf"/>
</dbReference>
<dbReference type="Pfam" id="PF07727">
    <property type="entry name" value="RVT_2"/>
    <property type="match status" value="1"/>
</dbReference>
<dbReference type="InterPro" id="IPR013103">
    <property type="entry name" value="RVT_2"/>
</dbReference>
<dbReference type="Proteomes" id="UP001151760">
    <property type="component" value="Unassembled WGS sequence"/>
</dbReference>
<keyword evidence="4" id="KW-1185">Reference proteome</keyword>
<evidence type="ECO:0000256" key="1">
    <source>
        <dbReference type="SAM" id="MobiDB-lite"/>
    </source>
</evidence>
<proteinExistence type="predicted"/>
<feature type="region of interest" description="Disordered" evidence="1">
    <location>
        <begin position="509"/>
        <end position="531"/>
    </location>
</feature>
<feature type="domain" description="Reverse transcriptase Ty1/copia-type" evidence="2">
    <location>
        <begin position="21"/>
        <end position="121"/>
    </location>
</feature>
<feature type="region of interest" description="Disordered" evidence="1">
    <location>
        <begin position="1629"/>
        <end position="1650"/>
    </location>
</feature>
<dbReference type="EMBL" id="BQNB010017560">
    <property type="protein sequence ID" value="GJT64617.1"/>
    <property type="molecule type" value="Genomic_DNA"/>
</dbReference>
<feature type="compositionally biased region" description="Polar residues" evidence="1">
    <location>
        <begin position="872"/>
        <end position="891"/>
    </location>
</feature>
<feature type="region of interest" description="Disordered" evidence="1">
    <location>
        <begin position="835"/>
        <end position="892"/>
    </location>
</feature>
<reference evidence="3" key="2">
    <citation type="submission" date="2022-01" db="EMBL/GenBank/DDBJ databases">
        <authorList>
            <person name="Yamashiro T."/>
            <person name="Shiraishi A."/>
            <person name="Satake H."/>
            <person name="Nakayama K."/>
        </authorList>
    </citation>
    <scope>NUCLEOTIDE SEQUENCE</scope>
</reference>
<protein>
    <submittedName>
        <fullName evidence="3">Retrovirus-related pol polyprotein from transposon TNT 1-94</fullName>
    </submittedName>
</protein>
<reference evidence="3" key="1">
    <citation type="journal article" date="2022" name="Int. J. Mol. Sci.">
        <title>Draft Genome of Tanacetum Coccineum: Genomic Comparison of Closely Related Tanacetum-Family Plants.</title>
        <authorList>
            <person name="Yamashiro T."/>
            <person name="Shiraishi A."/>
            <person name="Nakayama K."/>
            <person name="Satake H."/>
        </authorList>
    </citation>
    <scope>NUCLEOTIDE SEQUENCE</scope>
</reference>
<comment type="caution">
    <text evidence="3">The sequence shown here is derived from an EMBL/GenBank/DDBJ whole genome shotgun (WGS) entry which is preliminary data.</text>
</comment>
<feature type="compositionally biased region" description="Basic and acidic residues" evidence="1">
    <location>
        <begin position="839"/>
        <end position="865"/>
    </location>
</feature>
<evidence type="ECO:0000313" key="4">
    <source>
        <dbReference type="Proteomes" id="UP001151760"/>
    </source>
</evidence>
<sequence>MADHSWIESMQDELNQFERLQEEGIDFEESFAHVARLEDVRMFIAYVAHKNITIFQMDVKMDFLNGPLKEEVYVSQPEGFIDPEFPDHVYWLKKALYGLKQAPRACQSQYAIELLKKHGLDECVSMSTPMVIERLDADLQVTPTDQTTYLREKLMSWSSKKQDCTAMSTIEAEYVSLSVCCAQVIWMRTQPLDYGYKYNRILMYCDSKSAIAISYNPFQHSKTKYIDIRYYFIKEHVEKVIIMAQQQHAADVHPDELCPPNKSYDLMDANKKVDFEQVQCPPESKILMNIIKDHPLRFSIAASSSVPWIYMAQFWHTLKEDGSKYRLTFMLDKKLLSLTLDDFRIIFHLPQATDNNHDSFVPPPSFLDMVSFYKNELGFTMELKTSSSFKTTGLLQPWQTLCKIFSKCLTTRVTEWDQPPLQIMQMTFTKIIISHYMTNFPEISRRARDIYHNLKDDDIMKNIFNLGRHKDKVGMKIPDWMISDEMKHTEHYWVYAEVFGIDVPLTQSQLTESTQGRHGTPSAPRRSTRLTPLGPVSIIDKADEMILQDTLRVSLAEHKSREEQEARENVELVNKHLASEEIEKMVDEPENIIDDSPILRNDDQNILGTRLEPKSDKESPKVEITNVVIPVNVNEEEEDITDEVYELNRREKGKIVEDSRSTPSPTPIRSPRIHTDLELQGRYGYLFEHLKAKFLSRKSFDTLADHLQEVMVESLPMMVDKHIKEQVEKQVPKQVKVQVPVYVAKGLLLERQQNKEDIDKMIAKAMLQERGRLQAEIPSQIQQAIDNHIPFLVDESVRNYMSGHILHVHPAQSQTTYVPEQQYQLYLSMKNNPQTSVVRPRDQDDPHDDAPPEGENSAKRQKTSEYEAYVTGDSSGQVNESEQNPSSSVSQDIMEEVSLTINKAELKKIVDEMLRQRCTSRDGHQYHIDQMKNFLKSDIKGNSGPKKIVLSLHKFPAIIFNDDDIEERTSRWVNKCVKKFNLYALYGVEHWKNPHAKIFYIKRQKEPGKSKEVVYSNSKIIQVIKTYWELGHEHKFITKIVARRANECIVSIIKSDYKNLTKNDIEDIYLLIMNGKVPNYAEIGIEKHEMFSIIYEPVHGIIYKNRKKKKRVMRHSEIHKFYDATLNRVLEGLRVTIMMLSMAIYKEILPKMRFDKVFISLLIYVDDIVITSNDLAEIEKFKIFLKLLAAKHVDTPLPENTTLNHIKTDDDHLLDNIGNYQKLVRSGIQINKSGNLKLRAYVDSDWARCPATRKSVSGYCVFLGDSLMTWKSKKQSNFSRSSIEAEYRSMASAMCEVIWLSNLLGGMGVKDLLPVVMYCDNSSALQIAANPVFHEKSKHFEIDVHLVIEKVASSVIKTKKIHTSQQIADVLTKALDIEQHKSLCVKHETMLLAQVQEAGIALSKEQLAILADTGDKIVMIVRTDKQVSWPISKLQFRRSSLTVSHSENYQKWKNDAIFVTDEEDTLILEETLKDIFNVFDKHLLNEITEVKTVFNQMEAAVAQCSVDMKWTRLHEMNSKQHSLGLELHQLTPGYISSRLVQNLISPTPYVPLSKKDYEILFQPLFDEYFNPPPSVVSLDLVVVAAQELLGPALHEMNSKQHGLGLELSSMTPGYINSVVIAAPRVVDPAGSPSSTTIDQDVPSANPSSKETTLQGVISSNLHHLNQSFDALTKLTNNHPLENVIGDPSQPVLTRSQLQEHAIGVYFDANDNPILFGRKRSG</sequence>
<dbReference type="SUPFAM" id="SSF56672">
    <property type="entry name" value="DNA/RNA polymerases"/>
    <property type="match status" value="1"/>
</dbReference>
<accession>A0ABQ5FPI9</accession>
<evidence type="ECO:0000313" key="3">
    <source>
        <dbReference type="EMBL" id="GJT64617.1"/>
    </source>
</evidence>
<dbReference type="CDD" id="cd09272">
    <property type="entry name" value="RNase_HI_RT_Ty1"/>
    <property type="match status" value="2"/>
</dbReference>
<gene>
    <name evidence="3" type="ORF">Tco_1016097</name>
</gene>
<dbReference type="PANTHER" id="PTHR11439">
    <property type="entry name" value="GAG-POL-RELATED RETROTRANSPOSON"/>
    <property type="match status" value="1"/>
</dbReference>
<feature type="compositionally biased region" description="Polar residues" evidence="1">
    <location>
        <begin position="1631"/>
        <end position="1650"/>
    </location>
</feature>
<organism evidence="3 4">
    <name type="scientific">Tanacetum coccineum</name>
    <dbReference type="NCBI Taxonomy" id="301880"/>
    <lineage>
        <taxon>Eukaryota</taxon>
        <taxon>Viridiplantae</taxon>
        <taxon>Streptophyta</taxon>
        <taxon>Embryophyta</taxon>
        <taxon>Tracheophyta</taxon>
        <taxon>Spermatophyta</taxon>
        <taxon>Magnoliopsida</taxon>
        <taxon>eudicotyledons</taxon>
        <taxon>Gunneridae</taxon>
        <taxon>Pentapetalae</taxon>
        <taxon>asterids</taxon>
        <taxon>campanulids</taxon>
        <taxon>Asterales</taxon>
        <taxon>Asteraceae</taxon>
        <taxon>Asteroideae</taxon>
        <taxon>Anthemideae</taxon>
        <taxon>Anthemidinae</taxon>
        <taxon>Tanacetum</taxon>
    </lineage>
</organism>
<dbReference type="PANTHER" id="PTHR11439:SF489">
    <property type="entry name" value="RNA-DIRECTED DNA POLYMERASE"/>
    <property type="match status" value="1"/>
</dbReference>
<evidence type="ECO:0000259" key="2">
    <source>
        <dbReference type="Pfam" id="PF07727"/>
    </source>
</evidence>
<name>A0ABQ5FPI9_9ASTR</name>